<feature type="region of interest" description="Disordered" evidence="2">
    <location>
        <begin position="189"/>
        <end position="241"/>
    </location>
</feature>
<evidence type="ECO:0000313" key="3">
    <source>
        <dbReference type="EMBL" id="QYN52100.1"/>
    </source>
</evidence>
<keyword evidence="4" id="KW-1185">Reference proteome</keyword>
<dbReference type="Gene3D" id="1.10.1660.10">
    <property type="match status" value="1"/>
</dbReference>
<feature type="compositionally biased region" description="Polar residues" evidence="2">
    <location>
        <begin position="218"/>
        <end position="235"/>
    </location>
</feature>
<organism evidence="3 4">
    <name type="scientific">Lactobacillus panisapium</name>
    <dbReference type="NCBI Taxonomy" id="2012495"/>
    <lineage>
        <taxon>Bacteria</taxon>
        <taxon>Bacillati</taxon>
        <taxon>Bacillota</taxon>
        <taxon>Bacilli</taxon>
        <taxon>Lactobacillales</taxon>
        <taxon>Lactobacillaceae</taxon>
        <taxon>Lactobacillus</taxon>
    </lineage>
</organism>
<evidence type="ECO:0000313" key="4">
    <source>
        <dbReference type="Proteomes" id="UP000826550"/>
    </source>
</evidence>
<protein>
    <submittedName>
        <fullName evidence="3">MerR family transcriptional regulator</fullName>
    </submittedName>
</protein>
<feature type="compositionally biased region" description="Basic and acidic residues" evidence="2">
    <location>
        <begin position="189"/>
        <end position="215"/>
    </location>
</feature>
<accession>A0ABX8W763</accession>
<sequence length="252" mass="28373">MTKDKHDFEELTAPAATAKELQISVATLRKYSLIVEKVAGKPDYYARTKQNARLYSKKDVQDLKDFHKLAQENGLTLQEAAQQIFAVSDKSAKESNAVDEPNNEVMSTPQVMKLLNALQQTIGQQNSALAKLQKQLNRIEKQNKDLLTRQKELENSSAKEADFASLPDISGIVTDDLATAPIFAEENKPLTPAEKRAQVANDEQKSSKQVHDEILSKAQENAQKSTVNAHRTLSDMQVEPEKKHWWQKFIDM</sequence>
<reference evidence="3 4" key="1">
    <citation type="submission" date="2020-01" db="EMBL/GenBank/DDBJ databases">
        <title>Vast differences in strain-level diversity in the gut microbiota of two closely related honey bee species.</title>
        <authorList>
            <person name="Ellegaard K.M."/>
            <person name="Suenami S."/>
            <person name="Miyazaki R."/>
            <person name="Engel P."/>
        </authorList>
    </citation>
    <scope>NUCLEOTIDE SEQUENCE [LARGE SCALE GENOMIC DNA]</scope>
    <source>
        <strain evidence="3 4">ESL0416</strain>
    </source>
</reference>
<dbReference type="EMBL" id="CP048268">
    <property type="protein sequence ID" value="QYN52100.1"/>
    <property type="molecule type" value="Genomic_DNA"/>
</dbReference>
<dbReference type="InterPro" id="IPR009061">
    <property type="entry name" value="DNA-bd_dom_put_sf"/>
</dbReference>
<gene>
    <name evidence="3" type="ORF">GYM71_01080</name>
</gene>
<keyword evidence="1" id="KW-0175">Coiled coil</keyword>
<dbReference type="Proteomes" id="UP000826550">
    <property type="component" value="Chromosome"/>
</dbReference>
<feature type="coiled-coil region" evidence="1">
    <location>
        <begin position="115"/>
        <end position="156"/>
    </location>
</feature>
<evidence type="ECO:0000256" key="1">
    <source>
        <dbReference type="SAM" id="Coils"/>
    </source>
</evidence>
<evidence type="ECO:0000256" key="2">
    <source>
        <dbReference type="SAM" id="MobiDB-lite"/>
    </source>
</evidence>
<proteinExistence type="predicted"/>
<dbReference type="RefSeq" id="WP_220220591.1">
    <property type="nucleotide sequence ID" value="NZ_CP048268.1"/>
</dbReference>
<dbReference type="SUPFAM" id="SSF46955">
    <property type="entry name" value="Putative DNA-binding domain"/>
    <property type="match status" value="1"/>
</dbReference>
<name>A0ABX8W763_9LACO</name>